<sequence length="125" mass="13295">MAAANPDRTRPIWRRWLNVLLRGLHLVAVILLGAGLLGAPLATGNAAAAVAASGLAMFALDTWNKPGHLREVSGLAMIAKLVLVAWMALDASARFALFWLIVAGSAVFAHAPSRFRHAVILGRRP</sequence>
<evidence type="ECO:0000313" key="3">
    <source>
        <dbReference type="Proteomes" id="UP000268908"/>
    </source>
</evidence>
<keyword evidence="1" id="KW-0812">Transmembrane</keyword>
<dbReference type="AlphaFoldDB" id="A0A497XER5"/>
<name>A0A497XER5_9PROT</name>
<organism evidence="2 3">
    <name type="scientific">Sulfurisoma sediminicola</name>
    <dbReference type="NCBI Taxonomy" id="1381557"/>
    <lineage>
        <taxon>Bacteria</taxon>
        <taxon>Pseudomonadati</taxon>
        <taxon>Pseudomonadota</taxon>
        <taxon>Betaproteobacteria</taxon>
        <taxon>Nitrosomonadales</taxon>
        <taxon>Sterolibacteriaceae</taxon>
        <taxon>Sulfurisoma</taxon>
    </lineage>
</organism>
<comment type="caution">
    <text evidence="2">The sequence shown here is derived from an EMBL/GenBank/DDBJ whole genome shotgun (WGS) entry which is preliminary data.</text>
</comment>
<feature type="transmembrane region" description="Helical" evidence="1">
    <location>
        <begin position="16"/>
        <end position="36"/>
    </location>
</feature>
<keyword evidence="1" id="KW-0472">Membrane</keyword>
<evidence type="ECO:0000313" key="2">
    <source>
        <dbReference type="EMBL" id="RLJ65199.1"/>
    </source>
</evidence>
<dbReference type="OrthoDB" id="8563752at2"/>
<evidence type="ECO:0000256" key="1">
    <source>
        <dbReference type="SAM" id="Phobius"/>
    </source>
</evidence>
<gene>
    <name evidence="2" type="ORF">DFR35_1855</name>
</gene>
<feature type="transmembrane region" description="Helical" evidence="1">
    <location>
        <begin position="95"/>
        <end position="115"/>
    </location>
</feature>
<dbReference type="RefSeq" id="WP_121241861.1">
    <property type="nucleotide sequence ID" value="NZ_BHVV01000008.1"/>
</dbReference>
<dbReference type="Proteomes" id="UP000268908">
    <property type="component" value="Unassembled WGS sequence"/>
</dbReference>
<keyword evidence="1" id="KW-1133">Transmembrane helix</keyword>
<accession>A0A497XER5</accession>
<protein>
    <submittedName>
        <fullName evidence="2">Uncharacterized protein</fullName>
    </submittedName>
</protein>
<dbReference type="EMBL" id="RCCI01000005">
    <property type="protein sequence ID" value="RLJ65199.1"/>
    <property type="molecule type" value="Genomic_DNA"/>
</dbReference>
<proteinExistence type="predicted"/>
<keyword evidence="3" id="KW-1185">Reference proteome</keyword>
<reference evidence="2 3" key="1">
    <citation type="submission" date="2018-10" db="EMBL/GenBank/DDBJ databases">
        <title>Genomic Encyclopedia of Type Strains, Phase IV (KMG-IV): sequencing the most valuable type-strain genomes for metagenomic binning, comparative biology and taxonomic classification.</title>
        <authorList>
            <person name="Goeker M."/>
        </authorList>
    </citation>
    <scope>NUCLEOTIDE SEQUENCE [LARGE SCALE GENOMIC DNA]</scope>
    <source>
        <strain evidence="2 3">DSM 26916</strain>
    </source>
</reference>